<reference evidence="1 2" key="1">
    <citation type="submission" date="2020-04" db="EMBL/GenBank/DDBJ databases">
        <title>MicrobeNet Type strains.</title>
        <authorList>
            <person name="Nicholson A.C."/>
        </authorList>
    </citation>
    <scope>NUCLEOTIDE SEQUENCE [LARGE SCALE GENOMIC DNA]</scope>
    <source>
        <strain evidence="1 2">ATCC BAA-14</strain>
    </source>
</reference>
<name>A0A846WM28_9ACTN</name>
<organism evidence="1 2">
    <name type="scientific">Gordonia polyisoprenivorans</name>
    <dbReference type="NCBI Taxonomy" id="84595"/>
    <lineage>
        <taxon>Bacteria</taxon>
        <taxon>Bacillati</taxon>
        <taxon>Actinomycetota</taxon>
        <taxon>Actinomycetes</taxon>
        <taxon>Mycobacteriales</taxon>
        <taxon>Gordoniaceae</taxon>
        <taxon>Gordonia</taxon>
    </lineage>
</organism>
<dbReference type="InterPro" id="IPR036397">
    <property type="entry name" value="RNaseH_sf"/>
</dbReference>
<evidence type="ECO:0000313" key="2">
    <source>
        <dbReference type="Proteomes" id="UP000563898"/>
    </source>
</evidence>
<dbReference type="SUPFAM" id="SSF53098">
    <property type="entry name" value="Ribonuclease H-like"/>
    <property type="match status" value="1"/>
</dbReference>
<dbReference type="Gene3D" id="3.30.420.10">
    <property type="entry name" value="Ribonuclease H-like superfamily/Ribonuclease H"/>
    <property type="match status" value="1"/>
</dbReference>
<dbReference type="RefSeq" id="WP_138944148.1">
    <property type="nucleotide sequence ID" value="NZ_JAAXPC010000004.1"/>
</dbReference>
<dbReference type="InterPro" id="IPR012337">
    <property type="entry name" value="RNaseH-like_sf"/>
</dbReference>
<proteinExistence type="predicted"/>
<dbReference type="GO" id="GO:0003676">
    <property type="term" value="F:nucleic acid binding"/>
    <property type="evidence" value="ECO:0007669"/>
    <property type="project" value="InterPro"/>
</dbReference>
<protein>
    <submittedName>
        <fullName evidence="1">Transposase family protein</fullName>
    </submittedName>
</protein>
<gene>
    <name evidence="1" type="ORF">HGA05_09725</name>
</gene>
<evidence type="ECO:0000313" key="1">
    <source>
        <dbReference type="EMBL" id="NKY01850.1"/>
    </source>
</evidence>
<dbReference type="EMBL" id="JAAXPC010000004">
    <property type="protein sequence ID" value="NKY01850.1"/>
    <property type="molecule type" value="Genomic_DNA"/>
</dbReference>
<dbReference type="AlphaFoldDB" id="A0A846WM28"/>
<accession>A0A846WM28</accession>
<dbReference type="Proteomes" id="UP000563898">
    <property type="component" value="Unassembled WGS sequence"/>
</dbReference>
<comment type="caution">
    <text evidence="1">The sequence shown here is derived from an EMBL/GenBank/DDBJ whole genome shotgun (WGS) entry which is preliminary data.</text>
</comment>
<sequence length="647" mass="73002">MSGDISGSLMSAIELVETELLGAIHAQSTWATPERTQHDDGASALALLTPAKRAITLERARHIREILTGNPTGEPFDPATCDTRYDPARFNAETRTQTKVSDLKGARGYSRSTLFELRRAYVESGGNVAALAPGGIPVPTDPREGLEPRVVELVAAIVAQLNSEAYSAMDLDSKIVHLQYELRERGVIDHPLLRARRLKALLKFFQRGIPQHNTETRRNKAARTIGHVSAPKPSQFLERVEVDATRLNIDVYDPDTKASFFPYVLVAICCATKLMATRLCAKQPTTRDVRLLLFDMLRPIVLPDRQRDHLLMLGLPKELWIRQEGGELHTVVIDNGREMLNVSTIDVALRFKIRIEGCRSGTGSDKPFVESANKNLDRVQQWFKGYIGNRPHRRGKNVTAAISYRAAELILQEYTHSLYPHLPHTGLPSDPDSTDLLTPAQAYERCLVRGGVAETRVHPDDVFTLLDNEVVAVTSDGVRHGGAKFRGEALRYVVREDDPTSKYASSIRIFHDPADKSRVFFYSTDRQRWSELRAMHDDSQALPPCSDVLWSDWLFELNRKRFTEDEKLDVRLAFKEFIERIIREEPLRYAHDRAYLHSSVPSPVGTAGATYTHVDDDKRHRDFPIDVDTLIPDDHQLAELLSKGQDW</sequence>